<dbReference type="BioGRID-ORCS" id="318747">
    <property type="hits" value="0 hits in 1 CRISPR screen"/>
</dbReference>
<dbReference type="RefSeq" id="NP_001287236.1">
    <property type="nucleotide sequence ID" value="NM_001300307.1"/>
</dbReference>
<dbReference type="ExpressionAtlas" id="A0A0B4LGZ4">
    <property type="expression patterns" value="baseline and differential"/>
</dbReference>
<gene>
    <name evidence="7" type="primary">Dmel\CG31460</name>
    <name evidence="7" type="synonym">BcDNA:RE67710</name>
    <name evidence="7" type="synonym">CG11745</name>
    <name evidence="7 9" type="ORF">CG31460</name>
    <name evidence="7" type="ORF">Dmel_CG31460</name>
</gene>
<dbReference type="PANTHER" id="PTHR32001:SF1">
    <property type="entry name" value="KERATINOCYTE-ASSOCIATED PROTEIN 2"/>
    <property type="match status" value="1"/>
</dbReference>
<keyword evidence="4 6" id="KW-1133">Transmembrane helix</keyword>
<feature type="transmembrane region" description="Helical" evidence="6">
    <location>
        <begin position="12"/>
        <end position="31"/>
    </location>
</feature>
<dbReference type="GO" id="GO:0016020">
    <property type="term" value="C:membrane"/>
    <property type="evidence" value="ECO:0007669"/>
    <property type="project" value="UniProtKB-SubCell"/>
</dbReference>
<dbReference type="AGR" id="FB:FBgn0051460"/>
<evidence type="ECO:0000256" key="2">
    <source>
        <dbReference type="ARBA" id="ARBA00007279"/>
    </source>
</evidence>
<reference evidence="7" key="15">
    <citation type="submission" date="2024-06" db="EMBL/GenBank/DDBJ databases">
        <title>Drosophila melanogaster release 4 sequence.</title>
        <authorList>
            <consortium name="Berkeley Drosophila Genome Project"/>
            <person name="Celniker S."/>
            <person name="Carlson J."/>
            <person name="Wan K."/>
            <person name="Pfeiffer B."/>
            <person name="Frise E."/>
            <person name="George R."/>
            <person name="Hoskins R."/>
            <person name="Stapleton M."/>
            <person name="Pacleb J."/>
            <person name="Park S."/>
            <person name="Svirskas R."/>
            <person name="Smith E."/>
            <person name="Yu C."/>
            <person name="Rubin G."/>
        </authorList>
    </citation>
    <scope>NUCLEOTIDE SEQUENCE</scope>
</reference>
<reference evidence="7 10" key="5">
    <citation type="journal article" date="2002" name="Genome Biol.">
        <title>Heterochromatic sequences in a Drosophila whole-genome shotgun assembly.</title>
        <authorList>
            <person name="Hoskins R.A."/>
            <person name="Smith C.D."/>
            <person name="Carlson J.W."/>
            <person name="Carvalho A.B."/>
            <person name="Halpern A."/>
            <person name="Kaminker J.S."/>
            <person name="Kennedy C."/>
            <person name="Mungall C.J."/>
            <person name="Sullivan B.A."/>
            <person name="Sutton G.G."/>
            <person name="Yasuhara J.C."/>
            <person name="Wakimoto B.T."/>
            <person name="Myers E.W."/>
            <person name="Celniker S.E."/>
            <person name="Rubin G.M."/>
            <person name="Karpen G.H."/>
        </authorList>
    </citation>
    <scope>NUCLEOTIDE SEQUENCE [LARGE SCALE GENOMIC DNA]</scope>
    <source>
        <strain evidence="10">Berkeley</strain>
    </source>
</reference>
<organism evidence="7 10">
    <name type="scientific">Drosophila melanogaster</name>
    <name type="common">Fruit fly</name>
    <dbReference type="NCBI Taxonomy" id="7227"/>
    <lineage>
        <taxon>Eukaryota</taxon>
        <taxon>Metazoa</taxon>
        <taxon>Ecdysozoa</taxon>
        <taxon>Arthropoda</taxon>
        <taxon>Hexapoda</taxon>
        <taxon>Insecta</taxon>
        <taxon>Pterygota</taxon>
        <taxon>Neoptera</taxon>
        <taxon>Endopterygota</taxon>
        <taxon>Diptera</taxon>
        <taxon>Brachycera</taxon>
        <taxon>Muscomorpha</taxon>
        <taxon>Ephydroidea</taxon>
        <taxon>Drosophilidae</taxon>
        <taxon>Drosophila</taxon>
        <taxon>Sophophora</taxon>
    </lineage>
</organism>
<dbReference type="EMBL" id="AE014297">
    <property type="protein sequence ID" value="AHN57235.1"/>
    <property type="molecule type" value="Genomic_DNA"/>
</dbReference>
<dbReference type="FlyBase" id="FBgn0051460">
    <property type="gene designation" value="CG31460"/>
</dbReference>
<reference evidence="10" key="4">
    <citation type="journal article" date="2002" name="Genome Biol.">
        <title>The transposable elements of the Drosophila melanogaster euchromatin: a genomics perspective.</title>
        <authorList>
            <person name="Kaminker J.S."/>
            <person name="Bergman C.M."/>
            <person name="Kronmiller B."/>
            <person name="Carlson J."/>
            <person name="Svirskas R."/>
            <person name="Patel S."/>
            <person name="Frise E."/>
            <person name="Wheeler D.A."/>
            <person name="Lewis S.E."/>
            <person name="Rubin G.M."/>
            <person name="Ashburner M."/>
            <person name="Celniker S.E."/>
        </authorList>
    </citation>
    <scope>NUCLEOTIDE SEQUENCE [LARGE SCALE GENOMIC DNA]</scope>
    <source>
        <strain evidence="10">Berkeley</strain>
    </source>
</reference>
<reference evidence="10" key="2">
    <citation type="journal article" date="2002" name="Genome Biol.">
        <title>Finishing a whole-genome shotgun: release 3 of the Drosophila melanogaster euchromatic genome sequence.</title>
        <authorList>
            <person name="Celniker S.E."/>
            <person name="Wheeler D.A."/>
            <person name="Kronmiller B."/>
            <person name="Carlson J.W."/>
            <person name="Halpern A."/>
            <person name="Patel S."/>
            <person name="Adams M."/>
            <person name="Champe M."/>
            <person name="Dugan S.P."/>
            <person name="Frise E."/>
            <person name="Hodgson A."/>
            <person name="George R.A."/>
            <person name="Hoskins R.A."/>
            <person name="Laverty T."/>
            <person name="Muzny D.M."/>
            <person name="Nelson C.R."/>
            <person name="Pacleb J.M."/>
            <person name="Park S."/>
            <person name="Pfeiffer B.D."/>
            <person name="Richards S."/>
            <person name="Sodergren E.J."/>
            <person name="Svirskas R."/>
            <person name="Tabor P.E."/>
            <person name="Wan K."/>
            <person name="Stapleton M."/>
            <person name="Sutton G.G."/>
            <person name="Venter C."/>
            <person name="Weinstock G."/>
            <person name="Scherer S.E."/>
            <person name="Myers E.W."/>
            <person name="Gibbs R.A."/>
            <person name="Rubin G.M."/>
        </authorList>
    </citation>
    <scope>NUCLEOTIDE SEQUENCE [LARGE SCALE GENOMIC DNA]</scope>
    <source>
        <strain evidence="10">Berkeley</strain>
    </source>
</reference>
<reference evidence="7" key="10">
    <citation type="journal article" date="2015" name="G3 (Bethesda)">
        <title>Gene Model Annotations for Drosophila melanogaster: Impact of High-Throughput Data.</title>
        <authorList>
            <consortium name="FlyBase Consortium"/>
            <person name="Matthews B.B."/>
            <person name="Dos Santos G."/>
            <person name="Crosby M.A."/>
            <person name="Emmert D.B."/>
            <person name="St Pierre S.E."/>
            <person name="Gramates L.S."/>
            <person name="Zhou P."/>
            <person name="Schroeder A.J."/>
            <person name="Falls K."/>
            <person name="Strelets V."/>
            <person name="Russo S.M."/>
            <person name="Gelbart W.M."/>
            <person name="null"/>
        </authorList>
    </citation>
    <scope>NUCLEOTIDE SEQUENCE</scope>
</reference>
<dbReference type="AlphaFoldDB" id="A0A0B4LGZ4"/>
<dbReference type="Pfam" id="PF09775">
    <property type="entry name" value="Keratin_assoc"/>
    <property type="match status" value="1"/>
</dbReference>
<reference evidence="7 10" key="8">
    <citation type="journal article" date="2007" name="Science">
        <title>The Release 5.1 annotation of Drosophila melanogaster heterochromatin.</title>
        <authorList>
            <person name="Smith C.D."/>
            <person name="Shu S."/>
            <person name="Mungall C.J."/>
            <person name="Karpen G.H."/>
        </authorList>
    </citation>
    <scope>NUCLEOTIDE SEQUENCE [LARGE SCALE GENOMIC DNA]</scope>
    <source>
        <strain evidence="10">Berkeley</strain>
    </source>
</reference>
<evidence type="ECO:0000313" key="10">
    <source>
        <dbReference type="Proteomes" id="UP000000803"/>
    </source>
</evidence>
<dbReference type="EMBL" id="KX531427">
    <property type="protein sequence ID" value="ANY27237.1"/>
    <property type="molecule type" value="mRNA"/>
</dbReference>
<reference evidence="8" key="13">
    <citation type="submission" date="2016-07" db="EMBL/GenBank/DDBJ databases">
        <authorList>
            <person name="Wan K."/>
            <person name="Booth B."/>
            <person name="Spirohn K."/>
            <person name="Hao T."/>
            <person name="Hu Y."/>
            <person name="Calderwood M."/>
            <person name="Hill D."/>
            <person name="Mohr S."/>
            <person name="Vidal M."/>
            <person name="Celniker S."/>
            <person name="Perrimon N."/>
        </authorList>
    </citation>
    <scope>NUCLEOTIDE SEQUENCE</scope>
</reference>
<dbReference type="PANTHER" id="PTHR32001">
    <property type="entry name" value="KERATINOCYTE-ASSOCIATED PROTEIN 2"/>
    <property type="match status" value="1"/>
</dbReference>
<reference evidence="7" key="11">
    <citation type="journal article" date="2015" name="G3 (Bethesda)">
        <title>Gene Model Annotations for Drosophila melanogaster: The Rule-Benders.</title>
        <authorList>
            <consortium name="FlyBase Consortium"/>
            <person name="Crosby M.A."/>
            <person name="Gramates L.S."/>
            <person name="Dos Santos G."/>
            <person name="Matthews B.B."/>
            <person name="St Pierre S.E."/>
            <person name="Zhou P."/>
            <person name="Schroeder A.J."/>
            <person name="Falls K."/>
            <person name="Emmert D.B."/>
            <person name="Russo S.M."/>
            <person name="Gelbart W.M."/>
            <person name="null"/>
        </authorList>
    </citation>
    <scope>NUCLEOTIDE SEQUENCE</scope>
</reference>
<dbReference type="Bgee" id="FBgn0051460">
    <property type="expression patterns" value="Expressed in adult middle midgut class II enteroendocrine cell in adult midgut (Drosophila) and 69 other cell types or tissues"/>
</dbReference>
<evidence type="ECO:0000256" key="4">
    <source>
        <dbReference type="ARBA" id="ARBA00022989"/>
    </source>
</evidence>
<dbReference type="Proteomes" id="UP000000803">
    <property type="component" value="Chromosome 3R"/>
</dbReference>
<name>A0A0B4LGZ4_DROME</name>
<dbReference type="InterPro" id="IPR018614">
    <property type="entry name" value="KRTCAP2"/>
</dbReference>
<comment type="subcellular location">
    <subcellularLocation>
        <location evidence="1">Membrane</location>
        <topology evidence="1">Multi-pass membrane protein</topology>
    </subcellularLocation>
</comment>
<evidence type="ECO:0000313" key="8">
    <source>
        <dbReference type="EMBL" id="ANY27237.1"/>
    </source>
</evidence>
<dbReference type="GeneID" id="318747"/>
<evidence type="ECO:0000256" key="6">
    <source>
        <dbReference type="SAM" id="Phobius"/>
    </source>
</evidence>
<evidence type="ECO:0000313" key="9">
    <source>
        <dbReference type="FlyBase" id="FBgn0051460"/>
    </source>
</evidence>
<sequence length="141" mass="15392">MSASVSSKSTVVSSIISGLLSIVLFGTLRFCSEWFNDSQLRVLLGGYLFSWVFILSLTCVSNAEMVVFGQDFQAKLLPEIIFCLSLTVAAAGLVHRVCATTSVLFSLVGLYFLNRISTKYYSVQVPSVDAPTTRKGGKKFK</sequence>
<dbReference type="KEGG" id="dme:Dmel_CG31460"/>
<evidence type="ECO:0000256" key="3">
    <source>
        <dbReference type="ARBA" id="ARBA00022692"/>
    </source>
</evidence>
<feature type="transmembrane region" description="Helical" evidence="6">
    <location>
        <begin position="80"/>
        <end position="113"/>
    </location>
</feature>
<evidence type="ECO:0000313" key="7">
    <source>
        <dbReference type="EMBL" id="AHN57235.1"/>
    </source>
</evidence>
<reference evidence="7" key="7">
    <citation type="submission" date="2006-08" db="EMBL/GenBank/DDBJ databases">
        <authorList>
            <person name="Celniker S."/>
            <person name="Carlson J."/>
            <person name="Wan K."/>
            <person name="Frise E."/>
            <person name="Hoskins R."/>
            <person name="Park S."/>
            <person name="Svirskas R."/>
            <person name="Rubin G."/>
        </authorList>
    </citation>
    <scope>NUCLEOTIDE SEQUENCE</scope>
</reference>
<proteinExistence type="evidence at transcript level"/>
<dbReference type="DNASU" id="318747"/>
<reference evidence="7" key="12">
    <citation type="journal article" date="2015" name="Genome Res.">
        <title>The Release 6 reference sequence of the Drosophila melanogaster genome.</title>
        <authorList>
            <person name="Hoskins R.A."/>
            <person name="Carlson J.W."/>
            <person name="Wan K.H."/>
            <person name="Park S."/>
            <person name="Mendez I."/>
            <person name="Galle S.E."/>
            <person name="Booth B.W."/>
            <person name="Pfeiffer B.D."/>
            <person name="George R.A."/>
            <person name="Svirskas R."/>
            <person name="Krzywinski M."/>
            <person name="Schein J."/>
            <person name="Accardo M.C."/>
            <person name="Damia E."/>
            <person name="Messina G."/>
            <person name="Mendez-Lago M."/>
            <person name="de Pablos B."/>
            <person name="Demakova O.V."/>
            <person name="Andreyeva E.N."/>
            <person name="Boldyreva L.V."/>
            <person name="Marra M."/>
            <person name="Carvalho A.B."/>
            <person name="Dimitri P."/>
            <person name="Villasante A."/>
            <person name="Zhimulev I.F."/>
            <person name="Rubin G.M."/>
            <person name="Karpen G.H."/>
            <person name="Celniker S.E."/>
        </authorList>
    </citation>
    <scope>NUCLEOTIDE SEQUENCE</scope>
</reference>
<reference evidence="7" key="14">
    <citation type="submission" date="2023-12" db="EMBL/GenBank/DDBJ databases">
        <authorList>
            <consortium name="FlyBase"/>
        </authorList>
    </citation>
    <scope>NUCLEOTIDE SEQUENCE</scope>
</reference>
<comment type="similarity">
    <text evidence="2">Belongs to the KRTCAP2 family.</text>
</comment>
<dbReference type="OMA" id="ITIYYMN"/>
<keyword evidence="5 6" id="KW-0472">Membrane</keyword>
<feature type="transmembrane region" description="Helical" evidence="6">
    <location>
        <begin position="43"/>
        <end position="68"/>
    </location>
</feature>
<evidence type="ECO:0000256" key="5">
    <source>
        <dbReference type="ARBA" id="ARBA00023136"/>
    </source>
</evidence>
<keyword evidence="10" id="KW-1185">Reference proteome</keyword>
<reference evidence="7 10" key="9">
    <citation type="journal article" date="2007" name="Science">
        <title>Sequence finishing and mapping of Drosophila melanogaster heterochromatin.</title>
        <authorList>
            <person name="Hoskins R.A."/>
            <person name="Carlson J.W."/>
            <person name="Kennedy C."/>
            <person name="Acevedo D."/>
            <person name="Evans-Holm M."/>
            <person name="Frise E."/>
            <person name="Wan K.H."/>
            <person name="Park S."/>
            <person name="Mendez-Lago M."/>
            <person name="Rossi F."/>
            <person name="Villasante A."/>
            <person name="Dimitri P."/>
            <person name="Karpen G.H."/>
            <person name="Celniker S.E."/>
        </authorList>
    </citation>
    <scope>NUCLEOTIDE SEQUENCE [LARGE SCALE GENOMIC DNA]</scope>
    <source>
        <strain evidence="10">Berkeley</strain>
    </source>
</reference>
<evidence type="ECO:0000256" key="1">
    <source>
        <dbReference type="ARBA" id="ARBA00004141"/>
    </source>
</evidence>
<dbReference type="OrthoDB" id="1111004at2759"/>
<keyword evidence="3 6" id="KW-0812">Transmembrane</keyword>
<reference evidence="10" key="3">
    <citation type="journal article" date="2002" name="Genome Biol.">
        <title>Annotation of the Drosophila melanogaster euchromatic genome: a systematic review.</title>
        <authorList>
            <person name="Misra S."/>
            <person name="Crosby M.A."/>
            <person name="Mungall C.J."/>
            <person name="Matthews B.B."/>
            <person name="Campbell K.S."/>
            <person name="Hradecky P."/>
            <person name="Huang Y."/>
            <person name="Kaminker J.S."/>
            <person name="Millburn G.H."/>
            <person name="Prochnik S.E."/>
            <person name="Smith C.D."/>
            <person name="Tupy J.L."/>
            <person name="Whitfied E.J."/>
            <person name="Bayraktaroglu L."/>
            <person name="Berman B.P."/>
            <person name="Bettencourt B.R."/>
            <person name="Celniker S.E."/>
            <person name="de Grey A.D."/>
            <person name="Drysdale R.A."/>
            <person name="Harris N.L."/>
            <person name="Richter J."/>
            <person name="Russo S."/>
            <person name="Schroeder A.J."/>
            <person name="Shu S.Q."/>
            <person name="Stapleton M."/>
            <person name="Yamada C."/>
            <person name="Ashburner M."/>
            <person name="Gelbart W.M."/>
            <person name="Rubin G.M."/>
            <person name="Lewis S.E."/>
        </authorList>
    </citation>
    <scope>GENOME REANNOTATION</scope>
    <source>
        <strain evidence="10">Berkeley</strain>
    </source>
</reference>
<accession>A0A0B4LGZ4</accession>
<protein>
    <submittedName>
        <fullName evidence="8">GEO09442p1</fullName>
    </submittedName>
    <submittedName>
        <fullName evidence="7">Uncharacterized protein, isoform B</fullName>
    </submittedName>
</protein>
<dbReference type="VEuPathDB" id="VectorBase:FBgn0051460"/>
<reference evidence="7 10" key="6">
    <citation type="journal article" date="2005" name="PLoS Comput. Biol.">
        <title>Combined evidence annotation of transposable elements in genome sequences.</title>
        <authorList>
            <person name="Quesneville H."/>
            <person name="Bergman C.M."/>
            <person name="Andrieu O."/>
            <person name="Autard D."/>
            <person name="Nouaud D."/>
            <person name="Ashburner M."/>
            <person name="Anxolabehere D."/>
        </authorList>
    </citation>
    <scope>NUCLEOTIDE SEQUENCE [LARGE SCALE GENOMIC DNA]</scope>
    <source>
        <strain evidence="10">Berkeley</strain>
    </source>
</reference>
<dbReference type="RefSeq" id="NP_731253.1">
    <property type="nucleotide sequence ID" value="NM_169227.2"/>
</dbReference>
<reference evidence="7 10" key="1">
    <citation type="journal article" date="2000" name="Science">
        <title>The genome sequence of Drosophila melanogaster.</title>
        <authorList>
            <person name="Adams M.D."/>
            <person name="Celniker S.E."/>
            <person name="Holt R.A."/>
            <person name="Evans C.A."/>
            <person name="Gocayne J.D."/>
            <person name="Amanatides P.G."/>
            <person name="Scherer S.E."/>
            <person name="Li P.W."/>
            <person name="Hoskins R.A."/>
            <person name="Galle R.F."/>
            <person name="George R.A."/>
            <person name="Lewis S.E."/>
            <person name="Richards S."/>
            <person name="Ashburner M."/>
            <person name="Henderson S.N."/>
            <person name="Sutton G.G."/>
            <person name="Wortman J.R."/>
            <person name="Yandell M.D."/>
            <person name="Zhang Q."/>
            <person name="Chen L.X."/>
            <person name="Brandon R.C."/>
            <person name="Rogers Y.H."/>
            <person name="Blazej R.G."/>
            <person name="Champe M."/>
            <person name="Pfeiffer B.D."/>
            <person name="Wan K.H."/>
            <person name="Doyle C."/>
            <person name="Baxter E.G."/>
            <person name="Helt G."/>
            <person name="Nelson C.R."/>
            <person name="Gabor G.L."/>
            <person name="Abril J.F."/>
            <person name="Agbayani A."/>
            <person name="An H.J."/>
            <person name="Andrews-Pfannkoch C."/>
            <person name="Baldwin D."/>
            <person name="Ballew R.M."/>
            <person name="Basu A."/>
            <person name="Baxendale J."/>
            <person name="Bayraktaroglu L."/>
            <person name="Beasley E.M."/>
            <person name="Beeson K.Y."/>
            <person name="Benos P.V."/>
            <person name="Berman B.P."/>
            <person name="Bhandari D."/>
            <person name="Bolshakov S."/>
            <person name="Borkova D."/>
            <person name="Botchan M.R."/>
            <person name="Bouck J."/>
            <person name="Brokstein P."/>
            <person name="Brottier P."/>
            <person name="Burtis K.C."/>
            <person name="Busam D.A."/>
            <person name="Butler H."/>
            <person name="Cadieu E."/>
            <person name="Center A."/>
            <person name="Chandra I."/>
            <person name="Cherry J.M."/>
            <person name="Cawley S."/>
            <person name="Dahlke C."/>
            <person name="Davenport L.B."/>
            <person name="Davies P."/>
            <person name="de Pablos B."/>
            <person name="Delcher A."/>
            <person name="Deng Z."/>
            <person name="Mays A.D."/>
            <person name="Dew I."/>
            <person name="Dietz S.M."/>
            <person name="Dodson K."/>
            <person name="Doup L.E."/>
            <person name="Downes M."/>
            <person name="Dugan-Rocha S."/>
            <person name="Dunkov B.C."/>
            <person name="Dunn P."/>
            <person name="Durbin K.J."/>
            <person name="Evangelista C.C."/>
            <person name="Ferraz C."/>
            <person name="Ferriera S."/>
            <person name="Fleischmann W."/>
            <person name="Fosler C."/>
            <person name="Gabrielian A.E."/>
            <person name="Garg N.S."/>
            <person name="Gelbart W.M."/>
            <person name="Glasser K."/>
            <person name="Glodek A."/>
            <person name="Gong F."/>
            <person name="Gorrell J.H."/>
            <person name="Gu Z."/>
            <person name="Guan P."/>
            <person name="Harris M."/>
            <person name="Harris N.L."/>
            <person name="Harvey D."/>
            <person name="Heiman T.J."/>
            <person name="Hernandez J.R."/>
            <person name="Houck J."/>
            <person name="Hostin D."/>
            <person name="Houston K.A."/>
            <person name="Howland T.J."/>
            <person name="Wei M.H."/>
            <person name="Ibegwam C."/>
            <person name="Jalali M."/>
            <person name="Kalush F."/>
            <person name="Karpen G.H."/>
            <person name="Ke Z."/>
            <person name="Kennison J.A."/>
            <person name="Ketchum K.A."/>
            <person name="Kimmel B.E."/>
            <person name="Kodira C.D."/>
            <person name="Kraft C."/>
            <person name="Kravitz S."/>
            <person name="Kulp D."/>
            <person name="Lai Z."/>
            <person name="Lasko P."/>
            <person name="Lei Y."/>
            <person name="Levitsky A.A."/>
            <person name="Li J."/>
            <person name="Li Z."/>
            <person name="Liang Y."/>
            <person name="Lin X."/>
            <person name="Liu X."/>
            <person name="Mattei B."/>
            <person name="McIntosh T.C."/>
            <person name="McLeod M.P."/>
            <person name="McPherson D."/>
            <person name="Merkulov G."/>
            <person name="Milshina N.V."/>
            <person name="Mobarry C."/>
            <person name="Morris J."/>
            <person name="Moshrefi A."/>
            <person name="Mount S.M."/>
            <person name="Moy M."/>
            <person name="Murphy B."/>
            <person name="Murphy L."/>
            <person name="Muzny D.M."/>
            <person name="Nelson D.L."/>
            <person name="Nelson D.R."/>
            <person name="Nelson K.A."/>
            <person name="Nixon K."/>
            <person name="Nusskern D.R."/>
            <person name="Pacleb J.M."/>
            <person name="Palazzolo M."/>
            <person name="Pittman G.S."/>
            <person name="Pan S."/>
            <person name="Pollard J."/>
            <person name="Puri V."/>
            <person name="Reese M.G."/>
            <person name="Reinert K."/>
            <person name="Remington K."/>
            <person name="Saunders R.D."/>
            <person name="Scheeler F."/>
            <person name="Shen H."/>
            <person name="Shue B.C."/>
            <person name="Siden-Kiamos I."/>
            <person name="Simpson M."/>
            <person name="Skupski M.P."/>
            <person name="Smith T."/>
            <person name="Spier E."/>
            <person name="Spradling A.C."/>
            <person name="Stapleton M."/>
            <person name="Strong R."/>
            <person name="Sun E."/>
            <person name="Svirskas R."/>
            <person name="Tector C."/>
            <person name="Turner R."/>
            <person name="Venter E."/>
            <person name="Wang A.H."/>
            <person name="Wang X."/>
            <person name="Wang Z.Y."/>
            <person name="Wassarman D.A."/>
            <person name="Weinstock G.M."/>
            <person name="Weissenbach J."/>
            <person name="Williams S.M."/>
            <person name="WoodageT"/>
            <person name="Worley K.C."/>
            <person name="Wu D."/>
            <person name="Yang S."/>
            <person name="Yao Q.A."/>
            <person name="Ye J."/>
            <person name="Yeh R.F."/>
            <person name="Zaveri J.S."/>
            <person name="Zhan M."/>
            <person name="Zhang G."/>
            <person name="Zhao Q."/>
            <person name="Zheng L."/>
            <person name="Zheng X.H."/>
            <person name="Zhong F.N."/>
            <person name="Zhong W."/>
            <person name="Zhou X."/>
            <person name="Zhu S."/>
            <person name="Zhu X."/>
            <person name="Smith H.O."/>
            <person name="Gibbs R.A."/>
            <person name="Myers E.W."/>
            <person name="Rubin G.M."/>
            <person name="Venter J.C."/>
        </authorList>
    </citation>
    <scope>NUCLEOTIDE SEQUENCE [LARGE SCALE GENOMIC DNA]</scope>
    <source>
        <strain evidence="10">Berkeley</strain>
    </source>
</reference>